<dbReference type="RefSeq" id="WP_377857418.1">
    <property type="nucleotide sequence ID" value="NZ_JBHLZU010000020.1"/>
</dbReference>
<feature type="transmembrane region" description="Helical" evidence="2">
    <location>
        <begin position="50"/>
        <end position="71"/>
    </location>
</feature>
<accession>A0ABV6A4M4</accession>
<evidence type="ECO:0000313" key="3">
    <source>
        <dbReference type="EMBL" id="MFB9907393.1"/>
    </source>
</evidence>
<sequence>MTAPPGPGWQGQPGPQGPYQPRPPQPYAHPYAQQYPPQQPQPRPRRGRTALIVSLVVVLVAGLGIGGWALFGGGGSEKPGASQAEGGKRKELTEADVATTDPKKLLDDTIMAQLTQPVLHTRIDSIVLSRIGPYLAGQPYEGKIVEGGFDYKQRKMNFFDDWNACVDGAKRRVRYDGAIAEAGPCDPIKAVEMGGKVGNGLIPGGMNETQAQAFLAYLHESEGFLKPGKPTMVSREGKQYVRFPVAFNVIETSQGPAGSQVLIWAFQQTKLSFDDHPYFPMGNTGGTTEMVFYLDPKTLLPTYSEQLSYDPADDPTGAEGSARRVEYLWDGKLPVPETSQLGKPKAPSWPAERLKPGQLK</sequence>
<evidence type="ECO:0000256" key="1">
    <source>
        <dbReference type="SAM" id="MobiDB-lite"/>
    </source>
</evidence>
<keyword evidence="2" id="KW-0812">Transmembrane</keyword>
<keyword evidence="4" id="KW-1185">Reference proteome</keyword>
<dbReference type="EMBL" id="JBHLZU010000020">
    <property type="protein sequence ID" value="MFB9907393.1"/>
    <property type="molecule type" value="Genomic_DNA"/>
</dbReference>
<comment type="caution">
    <text evidence="3">The sequence shown here is derived from an EMBL/GenBank/DDBJ whole genome shotgun (WGS) entry which is preliminary data.</text>
</comment>
<name>A0ABV6A4M4_9PSEU</name>
<proteinExistence type="predicted"/>
<feature type="region of interest" description="Disordered" evidence="1">
    <location>
        <begin position="335"/>
        <end position="360"/>
    </location>
</feature>
<reference evidence="3 4" key="1">
    <citation type="submission" date="2024-09" db="EMBL/GenBank/DDBJ databases">
        <authorList>
            <person name="Sun Q."/>
            <person name="Mori K."/>
        </authorList>
    </citation>
    <scope>NUCLEOTIDE SEQUENCE [LARGE SCALE GENOMIC DNA]</scope>
    <source>
        <strain evidence="3 4">TBRC 7907</strain>
    </source>
</reference>
<feature type="compositionally biased region" description="Pro residues" evidence="1">
    <location>
        <begin position="15"/>
        <end position="27"/>
    </location>
</feature>
<keyword evidence="2" id="KW-1133">Transmembrane helix</keyword>
<evidence type="ECO:0000313" key="4">
    <source>
        <dbReference type="Proteomes" id="UP001589693"/>
    </source>
</evidence>
<evidence type="ECO:0000256" key="2">
    <source>
        <dbReference type="SAM" id="Phobius"/>
    </source>
</evidence>
<protein>
    <submittedName>
        <fullName evidence="3">Uncharacterized protein</fullName>
    </submittedName>
</protein>
<gene>
    <name evidence="3" type="ORF">ACFFQA_25940</name>
</gene>
<keyword evidence="2" id="KW-0472">Membrane</keyword>
<feature type="region of interest" description="Disordered" evidence="1">
    <location>
        <begin position="1"/>
        <end position="45"/>
    </location>
</feature>
<dbReference type="Proteomes" id="UP001589693">
    <property type="component" value="Unassembled WGS sequence"/>
</dbReference>
<organism evidence="3 4">
    <name type="scientific">Allokutzneria oryzae</name>
    <dbReference type="NCBI Taxonomy" id="1378989"/>
    <lineage>
        <taxon>Bacteria</taxon>
        <taxon>Bacillati</taxon>
        <taxon>Actinomycetota</taxon>
        <taxon>Actinomycetes</taxon>
        <taxon>Pseudonocardiales</taxon>
        <taxon>Pseudonocardiaceae</taxon>
        <taxon>Allokutzneria</taxon>
    </lineage>
</organism>